<accession>A0ABX4UQ42</accession>
<evidence type="ECO:0008006" key="3">
    <source>
        <dbReference type="Google" id="ProtNLM"/>
    </source>
</evidence>
<dbReference type="GeneID" id="78352187"/>
<dbReference type="RefSeq" id="WP_022864337.1">
    <property type="nucleotide sequence ID" value="NZ_CAUPGC010000012.1"/>
</dbReference>
<keyword evidence="2" id="KW-1185">Reference proteome</keyword>
<dbReference type="EMBL" id="PNGC01000001">
    <property type="protein sequence ID" value="PMB90373.1"/>
    <property type="molecule type" value="Genomic_DNA"/>
</dbReference>
<dbReference type="InterPro" id="IPR010428">
    <property type="entry name" value="Zincin_1"/>
</dbReference>
<protein>
    <recommendedName>
        <fullName evidence="3">Peptidase</fullName>
    </recommendedName>
</protein>
<dbReference type="Gene3D" id="3.30.2010.20">
    <property type="match status" value="1"/>
</dbReference>
<gene>
    <name evidence="1" type="ORF">CJ240_01120</name>
</gene>
<dbReference type="Proteomes" id="UP000243201">
    <property type="component" value="Unassembled WGS sequence"/>
</dbReference>
<evidence type="ECO:0000313" key="1">
    <source>
        <dbReference type="EMBL" id="PMB90373.1"/>
    </source>
</evidence>
<dbReference type="Pfam" id="PF06262">
    <property type="entry name" value="Zincin_1"/>
    <property type="match status" value="1"/>
</dbReference>
<dbReference type="SUPFAM" id="SSF55486">
    <property type="entry name" value="Metalloproteases ('zincins'), catalytic domain"/>
    <property type="match status" value="1"/>
</dbReference>
<evidence type="ECO:0000313" key="2">
    <source>
        <dbReference type="Proteomes" id="UP000243201"/>
    </source>
</evidence>
<sequence>MRGLTRNRRDRHGRGARGVTFLPMIPAWKTRRENFDQLVVDLATQAARKHEVVNRIEFGVEDIPPSDPADWESPHAVLGRLFPADKSGKLATRIVVYRLPIQWRCRSAEEIAQAVKAVLAEHLSTEIGCLPEEVFPGYF</sequence>
<comment type="caution">
    <text evidence="1">The sequence shown here is derived from an EMBL/GenBank/DDBJ whole genome shotgun (WGS) entry which is preliminary data.</text>
</comment>
<dbReference type="InterPro" id="IPR038555">
    <property type="entry name" value="Zincin_1_sf"/>
</dbReference>
<name>A0ABX4UQ42_9ACTO</name>
<reference evidence="1 2" key="1">
    <citation type="submission" date="2017-09" db="EMBL/GenBank/DDBJ databases">
        <title>Bacterial strain isolated from the female urinary microbiota.</title>
        <authorList>
            <person name="Thomas-White K."/>
            <person name="Kumar N."/>
            <person name="Forster S."/>
            <person name="Putonti C."/>
            <person name="Lawley T."/>
            <person name="Wolfe A.J."/>
        </authorList>
    </citation>
    <scope>NUCLEOTIDE SEQUENCE [LARGE SCALE GENOMIC DNA]</scope>
    <source>
        <strain evidence="1 2">UMB0744</strain>
    </source>
</reference>
<proteinExistence type="predicted"/>
<dbReference type="CDD" id="cd12954">
    <property type="entry name" value="MMP_TTHA0227_like_1"/>
    <property type="match status" value="1"/>
</dbReference>
<organism evidence="1 2">
    <name type="scientific">Varibaculum cambriense</name>
    <dbReference type="NCBI Taxonomy" id="184870"/>
    <lineage>
        <taxon>Bacteria</taxon>
        <taxon>Bacillati</taxon>
        <taxon>Actinomycetota</taxon>
        <taxon>Actinomycetes</taxon>
        <taxon>Actinomycetales</taxon>
        <taxon>Actinomycetaceae</taxon>
        <taxon>Varibaculum</taxon>
    </lineage>
</organism>